<proteinExistence type="predicted"/>
<name>A0A4Y2C7R4_ARAVE</name>
<evidence type="ECO:0000313" key="3">
    <source>
        <dbReference type="Proteomes" id="UP000499080"/>
    </source>
</evidence>
<dbReference type="InterPro" id="IPR036691">
    <property type="entry name" value="Endo/exonu/phosph_ase_sf"/>
</dbReference>
<dbReference type="OrthoDB" id="6514113at2759"/>
<accession>A0A4Y2C7R4</accession>
<gene>
    <name evidence="2" type="ORF">AVEN_249747_1</name>
</gene>
<evidence type="ECO:0000259" key="1">
    <source>
        <dbReference type="Pfam" id="PF14529"/>
    </source>
</evidence>
<dbReference type="Proteomes" id="UP000499080">
    <property type="component" value="Unassembled WGS sequence"/>
</dbReference>
<dbReference type="GO" id="GO:0003824">
    <property type="term" value="F:catalytic activity"/>
    <property type="evidence" value="ECO:0007669"/>
    <property type="project" value="InterPro"/>
</dbReference>
<dbReference type="SUPFAM" id="SSF56219">
    <property type="entry name" value="DNase I-like"/>
    <property type="match status" value="1"/>
</dbReference>
<dbReference type="EMBL" id="BGPR01000150">
    <property type="protein sequence ID" value="GBL99706.1"/>
    <property type="molecule type" value="Genomic_DNA"/>
</dbReference>
<keyword evidence="3" id="KW-1185">Reference proteome</keyword>
<evidence type="ECO:0000313" key="2">
    <source>
        <dbReference type="EMBL" id="GBL99706.1"/>
    </source>
</evidence>
<sequence>MLTIEVSNKGLTFIIINLYAPQGFGIYPFKSFFNSLPIPVFIFGDFNLHHPLWEENRASPMSNNFAEWIQNSSFILVNTTVPSFINYNGTNSLLGLTIMSTSIYHQIDCSVADSTFESDHNPVITTWSVLNNNPKNIKIINCNRVM</sequence>
<comment type="caution">
    <text evidence="2">The sequence shown here is derived from an EMBL/GenBank/DDBJ whole genome shotgun (WGS) entry which is preliminary data.</text>
</comment>
<feature type="domain" description="Endonuclease/exonuclease/phosphatase" evidence="1">
    <location>
        <begin position="29"/>
        <end position="124"/>
    </location>
</feature>
<protein>
    <recommendedName>
        <fullName evidence="1">Endonuclease/exonuclease/phosphatase domain-containing protein</fullName>
    </recommendedName>
</protein>
<organism evidence="2 3">
    <name type="scientific">Araneus ventricosus</name>
    <name type="common">Orbweaver spider</name>
    <name type="synonym">Epeira ventricosa</name>
    <dbReference type="NCBI Taxonomy" id="182803"/>
    <lineage>
        <taxon>Eukaryota</taxon>
        <taxon>Metazoa</taxon>
        <taxon>Ecdysozoa</taxon>
        <taxon>Arthropoda</taxon>
        <taxon>Chelicerata</taxon>
        <taxon>Arachnida</taxon>
        <taxon>Araneae</taxon>
        <taxon>Araneomorphae</taxon>
        <taxon>Entelegynae</taxon>
        <taxon>Araneoidea</taxon>
        <taxon>Araneidae</taxon>
        <taxon>Araneus</taxon>
    </lineage>
</organism>
<dbReference type="Gene3D" id="3.60.10.10">
    <property type="entry name" value="Endonuclease/exonuclease/phosphatase"/>
    <property type="match status" value="1"/>
</dbReference>
<dbReference type="Pfam" id="PF14529">
    <property type="entry name" value="Exo_endo_phos_2"/>
    <property type="match status" value="1"/>
</dbReference>
<dbReference type="InterPro" id="IPR005135">
    <property type="entry name" value="Endo/exonuclease/phosphatase"/>
</dbReference>
<reference evidence="2 3" key="1">
    <citation type="journal article" date="2019" name="Sci. Rep.">
        <title>Orb-weaving spider Araneus ventricosus genome elucidates the spidroin gene catalogue.</title>
        <authorList>
            <person name="Kono N."/>
            <person name="Nakamura H."/>
            <person name="Ohtoshi R."/>
            <person name="Moran D.A.P."/>
            <person name="Shinohara A."/>
            <person name="Yoshida Y."/>
            <person name="Fujiwara M."/>
            <person name="Mori M."/>
            <person name="Tomita M."/>
            <person name="Arakawa K."/>
        </authorList>
    </citation>
    <scope>NUCLEOTIDE SEQUENCE [LARGE SCALE GENOMIC DNA]</scope>
</reference>
<dbReference type="AlphaFoldDB" id="A0A4Y2C7R4"/>